<evidence type="ECO:0000313" key="2">
    <source>
        <dbReference type="EMBL" id="MFC5708125.1"/>
    </source>
</evidence>
<keyword evidence="1" id="KW-1133">Transmembrane helix</keyword>
<dbReference type="PIRSF" id="PIRSF011443">
    <property type="entry name" value="YgjV"/>
    <property type="match status" value="1"/>
</dbReference>
<dbReference type="RefSeq" id="WP_231553584.1">
    <property type="nucleotide sequence ID" value="NZ_CDDF01000001.1"/>
</dbReference>
<evidence type="ECO:0000313" key="3">
    <source>
        <dbReference type="Proteomes" id="UP001596132"/>
    </source>
</evidence>
<keyword evidence="3" id="KW-1185">Reference proteome</keyword>
<keyword evidence="1" id="KW-0472">Membrane</keyword>
<reference evidence="3" key="1">
    <citation type="journal article" date="2019" name="Int. J. Syst. Evol. Microbiol.">
        <title>The Global Catalogue of Microorganisms (GCM) 10K type strain sequencing project: providing services to taxonomists for standard genome sequencing and annotation.</title>
        <authorList>
            <consortium name="The Broad Institute Genomics Platform"/>
            <consortium name="The Broad Institute Genome Sequencing Center for Infectious Disease"/>
            <person name="Wu L."/>
            <person name="Ma J."/>
        </authorList>
    </citation>
    <scope>NUCLEOTIDE SEQUENCE [LARGE SCALE GENOMIC DNA]</scope>
    <source>
        <strain evidence="3">KCTC 15012</strain>
    </source>
</reference>
<name>A0ABW0YL54_9GAMM</name>
<comment type="caution">
    <text evidence="2">The sequence shown here is derived from an EMBL/GenBank/DDBJ whole genome shotgun (WGS) entry which is preliminary data.</text>
</comment>
<feature type="transmembrane region" description="Helical" evidence="1">
    <location>
        <begin position="109"/>
        <end position="127"/>
    </location>
</feature>
<accession>A0ABW0YL54</accession>
<proteinExistence type="predicted"/>
<dbReference type="Pfam" id="PF10688">
    <property type="entry name" value="Imp-YgjV"/>
    <property type="match status" value="1"/>
</dbReference>
<evidence type="ECO:0000256" key="1">
    <source>
        <dbReference type="SAM" id="Phobius"/>
    </source>
</evidence>
<dbReference type="Proteomes" id="UP001596132">
    <property type="component" value="Unassembled WGS sequence"/>
</dbReference>
<protein>
    <submittedName>
        <fullName evidence="2">YgjV family protein</fullName>
    </submittedName>
</protein>
<feature type="transmembrane region" description="Helical" evidence="1">
    <location>
        <begin position="59"/>
        <end position="78"/>
    </location>
</feature>
<keyword evidence="1" id="KW-0812">Transmembrane</keyword>
<dbReference type="InterPro" id="IPR019629">
    <property type="entry name" value="Uncharacterised_HI1736/YgjV"/>
</dbReference>
<gene>
    <name evidence="2" type="ORF">ACFPVW_19120</name>
</gene>
<sequence length="188" mass="20799">MAPFFVLLITDIRSMPLDSPWFTQLLGLLACAIGAVAFLQRQDAKLRLHLTLNGALLALHFMLLGATAAAINCLLCAIRTWVSGYYRTLGVMLLFIALSWGLVLPQLTHPIQLLTLIGTTLSTYALFRLEGVSLRWCMLASSLCWVIHNIWAGSIGGILLEGMFLVINGYTIFSLYRSQRTAQPDSVR</sequence>
<dbReference type="EMBL" id="JBHSPP010000017">
    <property type="protein sequence ID" value="MFC5708125.1"/>
    <property type="molecule type" value="Genomic_DNA"/>
</dbReference>
<dbReference type="InterPro" id="IPR026267">
    <property type="entry name" value="YgjV"/>
</dbReference>
<organism evidence="2 3">
    <name type="scientific">Aeromonas eucrenophila</name>
    <dbReference type="NCBI Taxonomy" id="649"/>
    <lineage>
        <taxon>Bacteria</taxon>
        <taxon>Pseudomonadati</taxon>
        <taxon>Pseudomonadota</taxon>
        <taxon>Gammaproteobacteria</taxon>
        <taxon>Aeromonadales</taxon>
        <taxon>Aeromonadaceae</taxon>
        <taxon>Aeromonas</taxon>
    </lineage>
</organism>
<feature type="transmembrane region" description="Helical" evidence="1">
    <location>
        <begin position="85"/>
        <end position="103"/>
    </location>
</feature>
<feature type="transmembrane region" description="Helical" evidence="1">
    <location>
        <begin position="21"/>
        <end position="39"/>
    </location>
</feature>